<dbReference type="Proteomes" id="UP000887576">
    <property type="component" value="Unplaced"/>
</dbReference>
<accession>A0AC34QEL2</accession>
<name>A0AC34QEL2_9BILA</name>
<dbReference type="WBParaSite" id="JU765_v2.g15549.t1">
    <property type="protein sequence ID" value="JU765_v2.g15549.t1"/>
    <property type="gene ID" value="JU765_v2.g15549"/>
</dbReference>
<protein>
    <submittedName>
        <fullName evidence="2">Exoribonuclease phosphorolytic domain-containing protein</fullName>
    </submittedName>
</protein>
<organism evidence="1 2">
    <name type="scientific">Panagrolaimus sp. JU765</name>
    <dbReference type="NCBI Taxonomy" id="591449"/>
    <lineage>
        <taxon>Eukaryota</taxon>
        <taxon>Metazoa</taxon>
        <taxon>Ecdysozoa</taxon>
        <taxon>Nematoda</taxon>
        <taxon>Chromadorea</taxon>
        <taxon>Rhabditida</taxon>
        <taxon>Tylenchina</taxon>
        <taxon>Panagrolaimomorpha</taxon>
        <taxon>Panagrolaimoidea</taxon>
        <taxon>Panagrolaimidae</taxon>
        <taxon>Panagrolaimus</taxon>
    </lineage>
</organism>
<evidence type="ECO:0000313" key="1">
    <source>
        <dbReference type="Proteomes" id="UP000887576"/>
    </source>
</evidence>
<sequence length="273" mass="31401">MKDLPISLAERDFVRKCQERGVRHDGRNLVQFRPFHIQMLEENNYLASLGETKLSVSIQALPFKPDLGRQNRGEIVVQMAYMPTAAKANMDYQINKIRMKNEDVLQQLLRTSGVVDTRFLLIEQYEAALKIVVRVQVLNDADGIIDAALPTAVVALANYKLPKFKFEDGVFKKISIEAEWPERLRIFTHAYLISFGAFEDTFVADPDEREVLYTDGLVRIGVTEKNMIYAIREDGDQIKMTKQMMMQLCEIALNRAFELDTMLQPFLKDAKIF</sequence>
<proteinExistence type="predicted"/>
<reference evidence="2" key="1">
    <citation type="submission" date="2022-11" db="UniProtKB">
        <authorList>
            <consortium name="WormBaseParasite"/>
        </authorList>
    </citation>
    <scope>IDENTIFICATION</scope>
</reference>
<evidence type="ECO:0000313" key="2">
    <source>
        <dbReference type="WBParaSite" id="JU765_v2.g15549.t1"/>
    </source>
</evidence>